<sequence>MTFFNPYIKKKYNPDVPAACQYIQILPKGIIHDGEKGLLKNLCEKEPRMFYREKQYLLDKDMKWPSLKRKCSDSLSSSGVLKFHVYDAIESVLCTEDIEYLPYNYRHHVIPTGTVIRLFGKTVNGVKICVNVFGQLSYIYCEVPSETYLHDVMKKYMYENNKNFTFSTAVDNKFSMYGFNRSPVTVYKITFTDYFAAREVGRMLEAQKIKVYETSVDVLSRFYIDNDYPSFGWYTVQKYSINEYKFSNQSLEISCFVKDLCPLDEDIWPEYDCLTFDIECMSESGGFPNASVQSDIVIQISAVLHKTGSDNMDVHLFTLGTCDPIDDAHIYEFPCEYELIYAFLIFVKQVSPEIITGYNIINFDLNYLIIRATKLYRLGVGEFTKLKKGLLCIKSTNDFKQGFNCIKTKVYASGMICIDFYPVCVGKITSDNYKLDTIANLCLGKHKEDMPYKRIPIEFISGSGGRCKVGRYCIQDSVIVKELFCKFNYHMEASAISKLAYLPIRKVINDGQQRRVFTCILHETRKRNMLIPDKIAPRETGEDESYKGATVLDPHVGYYASPVIVMDFASLYPSIMIANNLCYSTLILNDEDVTGIDEKDILTVHVNKNTAYRFVRSSVRESILGTLLSRWLRKRKEVKARMKRCEDPMLALILDKQQLALKVTCNAFYGFTGAVRGLLPCLPLAASITSIGRDMLRQTSDFINNVLSSREYVSEKFSLSDGDFQGDFSLNVIYGDTDSVFVCVKNIVPERLAGICADIAAHVSSQLFIEPIKLEFEKMFLPLMLICKKRYVGKMFDSDELVMKGVELVRKTSCPFVKNIVKEIVRLLFWDSEVARAAVELSQMSCDEVIRNGLPAGIHKIIDIIIGARDRLYTNKVDVNELVLSTMLSKEISMYKQPDLPHLRVIERLRNRNEEVPVVGDRVSYVLISSMDKNVANYELSEDPLYVIENNIPINAERYFEQLVKAVSNIICPIIPKDTIKKERFLLGVIPARVYLHSSFRDSVIVM</sequence>
<dbReference type="InterPro" id="IPR042087">
    <property type="entry name" value="DNA_pol_B_thumb"/>
</dbReference>
<reference evidence="14" key="1">
    <citation type="submission" date="2010-08" db="EMBL/GenBank/DDBJ databases">
        <title>Cloning, sequence and structure analysis for the DNA polymerase of Porcine cytomegalovirus.</title>
        <authorList>
            <person name="Yanqun W."/>
            <person name="Zhiwen X."/>
            <person name="Wanzhu G."/>
        </authorList>
    </citation>
    <scope>NUCLEOTIDE SEQUENCE</scope>
    <source>
        <strain evidence="14">SC</strain>
    </source>
</reference>
<dbReference type="GO" id="GO:0003887">
    <property type="term" value="F:DNA-directed DNA polymerase activity"/>
    <property type="evidence" value="ECO:0007669"/>
    <property type="project" value="UniProtKB-KW"/>
</dbReference>
<evidence type="ECO:0000256" key="9">
    <source>
        <dbReference type="ARBA" id="ARBA00023125"/>
    </source>
</evidence>
<dbReference type="SUPFAM" id="SSF53098">
    <property type="entry name" value="Ribonuclease H-like"/>
    <property type="match status" value="1"/>
</dbReference>
<comment type="similarity">
    <text evidence="2 11">Belongs to the DNA polymerase type-B family.</text>
</comment>
<dbReference type="InterPro" id="IPR006172">
    <property type="entry name" value="DNA-dir_DNA_pol_B"/>
</dbReference>
<evidence type="ECO:0000256" key="1">
    <source>
        <dbReference type="ARBA" id="ARBA00004147"/>
    </source>
</evidence>
<dbReference type="PANTHER" id="PTHR10322">
    <property type="entry name" value="DNA POLYMERASE CATALYTIC SUBUNIT"/>
    <property type="match status" value="1"/>
</dbReference>
<keyword evidence="4 11" id="KW-0808">Transferase</keyword>
<dbReference type="Gene3D" id="3.90.1600.10">
    <property type="entry name" value="Palm domain of DNA polymerase"/>
    <property type="match status" value="1"/>
</dbReference>
<dbReference type="PANTHER" id="PTHR10322:SF23">
    <property type="entry name" value="DNA POLYMERASE DELTA CATALYTIC SUBUNIT"/>
    <property type="match status" value="1"/>
</dbReference>
<keyword evidence="5 11" id="KW-0548">Nucleotidyltransferase</keyword>
<evidence type="ECO:0000313" key="14">
    <source>
        <dbReference type="EMBL" id="ADV78258.1"/>
    </source>
</evidence>
<dbReference type="Gene3D" id="1.10.132.60">
    <property type="entry name" value="DNA polymerase family B, C-terminal domain"/>
    <property type="match status" value="1"/>
</dbReference>
<keyword evidence="7 11" id="KW-0239">DNA-directed DNA polymerase</keyword>
<accession>E9LK93</accession>
<dbReference type="Pfam" id="PF00136">
    <property type="entry name" value="DNA_pol_B"/>
    <property type="match status" value="1"/>
</dbReference>
<dbReference type="EC" id="2.7.7.7" evidence="11"/>
<dbReference type="Gene3D" id="1.10.287.690">
    <property type="entry name" value="Helix hairpin bin"/>
    <property type="match status" value="1"/>
</dbReference>
<dbReference type="PRINTS" id="PR00106">
    <property type="entry name" value="DNAPOLB"/>
</dbReference>
<dbReference type="GO" id="GO:0039693">
    <property type="term" value="P:viral DNA genome replication"/>
    <property type="evidence" value="ECO:0007669"/>
    <property type="project" value="UniProtKB-KW"/>
</dbReference>
<feature type="domain" description="DNA-directed DNA polymerase family B exonuclease" evidence="13">
    <location>
        <begin position="210"/>
        <end position="438"/>
    </location>
</feature>
<evidence type="ECO:0000259" key="13">
    <source>
        <dbReference type="Pfam" id="PF03104"/>
    </source>
</evidence>
<organism evidence="14">
    <name type="scientific">Suid betaherpesvirus 2</name>
    <dbReference type="NCBI Taxonomy" id="1608255"/>
    <lineage>
        <taxon>Viruses</taxon>
        <taxon>Duplodnaviria</taxon>
        <taxon>Heunggongvirae</taxon>
        <taxon>Peploviricota</taxon>
        <taxon>Herviviricetes</taxon>
        <taxon>Herpesvirales</taxon>
        <taxon>Orthoherpesviridae</taxon>
        <taxon>Betaherpesvirinae</taxon>
        <taxon>Roseolovirus</taxon>
        <taxon>Roseolovirus suidbeta2</taxon>
    </lineage>
</organism>
<dbReference type="Gene3D" id="3.30.420.10">
    <property type="entry name" value="Ribonuclease H-like superfamily/Ribonuclease H"/>
    <property type="match status" value="1"/>
</dbReference>
<evidence type="ECO:0000256" key="11">
    <source>
        <dbReference type="RuleBase" id="RU000442"/>
    </source>
</evidence>
<evidence type="ECO:0000256" key="5">
    <source>
        <dbReference type="ARBA" id="ARBA00022695"/>
    </source>
</evidence>
<dbReference type="EMBL" id="HQ113116">
    <property type="protein sequence ID" value="ADV78258.1"/>
    <property type="molecule type" value="Genomic_DNA"/>
</dbReference>
<comment type="catalytic activity">
    <reaction evidence="10 11">
        <text>DNA(n) + a 2'-deoxyribonucleoside 5'-triphosphate = DNA(n+1) + diphosphate</text>
        <dbReference type="Rhea" id="RHEA:22508"/>
        <dbReference type="Rhea" id="RHEA-COMP:17339"/>
        <dbReference type="Rhea" id="RHEA-COMP:17340"/>
        <dbReference type="ChEBI" id="CHEBI:33019"/>
        <dbReference type="ChEBI" id="CHEBI:61560"/>
        <dbReference type="ChEBI" id="CHEBI:173112"/>
        <dbReference type="EC" id="2.7.7.7"/>
    </reaction>
</comment>
<keyword evidence="9 11" id="KW-0238">DNA-binding</keyword>
<dbReference type="Pfam" id="PF03104">
    <property type="entry name" value="DNA_pol_B_exo1"/>
    <property type="match status" value="1"/>
</dbReference>
<dbReference type="InterPro" id="IPR043502">
    <property type="entry name" value="DNA/RNA_pol_sf"/>
</dbReference>
<dbReference type="SUPFAM" id="SSF56672">
    <property type="entry name" value="DNA/RNA polymerases"/>
    <property type="match status" value="1"/>
</dbReference>
<protein>
    <recommendedName>
        <fullName evidence="11">DNA polymerase</fullName>
        <ecNumber evidence="11">2.7.7.7</ecNumber>
    </recommendedName>
</protein>
<evidence type="ECO:0000256" key="2">
    <source>
        <dbReference type="ARBA" id="ARBA00005755"/>
    </source>
</evidence>
<dbReference type="GO" id="GO:0042025">
    <property type="term" value="C:host cell nucleus"/>
    <property type="evidence" value="ECO:0007669"/>
    <property type="project" value="UniProtKB-SubCell"/>
</dbReference>
<keyword evidence="3" id="KW-1048">Host nucleus</keyword>
<evidence type="ECO:0000256" key="6">
    <source>
        <dbReference type="ARBA" id="ARBA00022705"/>
    </source>
</evidence>
<evidence type="ECO:0000259" key="12">
    <source>
        <dbReference type="Pfam" id="PF00136"/>
    </source>
</evidence>
<comment type="subcellular location">
    <subcellularLocation>
        <location evidence="1">Host nucleus</location>
    </subcellularLocation>
</comment>
<proteinExistence type="inferred from homology"/>
<keyword evidence="8" id="KW-1194">Viral DNA replication</keyword>
<dbReference type="SMART" id="SM00486">
    <property type="entry name" value="POLBc"/>
    <property type="match status" value="1"/>
</dbReference>
<dbReference type="GO" id="GO:0003677">
    <property type="term" value="F:DNA binding"/>
    <property type="evidence" value="ECO:0007669"/>
    <property type="project" value="UniProtKB-KW"/>
</dbReference>
<dbReference type="GO" id="GO:0006261">
    <property type="term" value="P:DNA-templated DNA replication"/>
    <property type="evidence" value="ECO:0007669"/>
    <property type="project" value="TreeGrafter"/>
</dbReference>
<dbReference type="GO" id="GO:0000166">
    <property type="term" value="F:nucleotide binding"/>
    <property type="evidence" value="ECO:0007669"/>
    <property type="project" value="InterPro"/>
</dbReference>
<evidence type="ECO:0000256" key="8">
    <source>
        <dbReference type="ARBA" id="ARBA00023109"/>
    </source>
</evidence>
<dbReference type="PROSITE" id="PS00116">
    <property type="entry name" value="DNA_POLYMERASE_B"/>
    <property type="match status" value="1"/>
</dbReference>
<evidence type="ECO:0000256" key="10">
    <source>
        <dbReference type="ARBA" id="ARBA00049244"/>
    </source>
</evidence>
<dbReference type="InterPro" id="IPR050240">
    <property type="entry name" value="DNA_pol_type-B"/>
</dbReference>
<dbReference type="InterPro" id="IPR006133">
    <property type="entry name" value="DNA-dir_DNA_pol_B_exonuc"/>
</dbReference>
<keyword evidence="6 11" id="KW-0235">DNA replication</keyword>
<dbReference type="InterPro" id="IPR023211">
    <property type="entry name" value="DNA_pol_palm_dom_sf"/>
</dbReference>
<feature type="domain" description="DNA-directed DNA polymerase family B multifunctional" evidence="12">
    <location>
        <begin position="503"/>
        <end position="974"/>
    </location>
</feature>
<dbReference type="InterPro" id="IPR017964">
    <property type="entry name" value="DNA-dir_DNA_pol_B_CS"/>
</dbReference>
<dbReference type="InterPro" id="IPR036397">
    <property type="entry name" value="RNaseH_sf"/>
</dbReference>
<dbReference type="InterPro" id="IPR006134">
    <property type="entry name" value="DNA-dir_DNA_pol_B_multi_dom"/>
</dbReference>
<evidence type="ECO:0000256" key="7">
    <source>
        <dbReference type="ARBA" id="ARBA00022932"/>
    </source>
</evidence>
<dbReference type="InterPro" id="IPR012337">
    <property type="entry name" value="RNaseH-like_sf"/>
</dbReference>
<evidence type="ECO:0000256" key="3">
    <source>
        <dbReference type="ARBA" id="ARBA00022562"/>
    </source>
</evidence>
<dbReference type="Gene3D" id="3.30.342.10">
    <property type="entry name" value="DNA Polymerase, chain B, domain 1"/>
    <property type="match status" value="1"/>
</dbReference>
<evidence type="ECO:0000256" key="4">
    <source>
        <dbReference type="ARBA" id="ARBA00022679"/>
    </source>
</evidence>
<name>E9LK93_9BETA</name>